<keyword evidence="3" id="KW-1185">Reference proteome</keyword>
<reference evidence="2" key="1">
    <citation type="journal article" date="2020" name="Fungal Divers.">
        <title>Resolving the Mortierellaceae phylogeny through synthesis of multi-gene phylogenetics and phylogenomics.</title>
        <authorList>
            <person name="Vandepol N."/>
            <person name="Liber J."/>
            <person name="Desiro A."/>
            <person name="Na H."/>
            <person name="Kennedy M."/>
            <person name="Barry K."/>
            <person name="Grigoriev I.V."/>
            <person name="Miller A.N."/>
            <person name="O'Donnell K."/>
            <person name="Stajich J.E."/>
            <person name="Bonito G."/>
        </authorList>
    </citation>
    <scope>NUCLEOTIDE SEQUENCE</scope>
    <source>
        <strain evidence="2">NVP60</strain>
    </source>
</reference>
<dbReference type="OrthoDB" id="2427864at2759"/>
<feature type="compositionally biased region" description="Basic and acidic residues" evidence="1">
    <location>
        <begin position="262"/>
        <end position="271"/>
    </location>
</feature>
<gene>
    <name evidence="2" type="ORF">BGZ97_008962</name>
</gene>
<feature type="region of interest" description="Disordered" evidence="1">
    <location>
        <begin position="256"/>
        <end position="277"/>
    </location>
</feature>
<organism evidence="2 3">
    <name type="scientific">Linnemannia gamsii</name>
    <dbReference type="NCBI Taxonomy" id="64522"/>
    <lineage>
        <taxon>Eukaryota</taxon>
        <taxon>Fungi</taxon>
        <taxon>Fungi incertae sedis</taxon>
        <taxon>Mucoromycota</taxon>
        <taxon>Mortierellomycotina</taxon>
        <taxon>Mortierellomycetes</taxon>
        <taxon>Mortierellales</taxon>
        <taxon>Mortierellaceae</taxon>
        <taxon>Linnemannia</taxon>
    </lineage>
</organism>
<accession>A0A9P6QLJ0</accession>
<evidence type="ECO:0000313" key="3">
    <source>
        <dbReference type="Proteomes" id="UP000823405"/>
    </source>
</evidence>
<proteinExistence type="predicted"/>
<dbReference type="AlphaFoldDB" id="A0A9P6QLJ0"/>
<sequence length="277" mass="31357">MQPRRGKPPACADFFNCSLSEDEQNNWHMQTYHDPGLPAVIPNSDPALPPITVHRDPNRGMYYPCTHPDCDHTSILRTNPAQHYGHCKFLQRDLQAAIVATGAPQQTQKTQQTMRHSQRPQLHLRRTANQTLSSSSSTSHSVATVPRPLTRSASFYTRSALKTSTSTSTLLLTSVDQLSDTLGRLEKRLGRQTKTMGEMSKQLDWLMNQTKEIRTQNASLETHTESIRIDMDMMEDHLGGLWQDNYELKTQLKGLRQSSSKEGVKSEDHGYHRVAHL</sequence>
<dbReference type="Proteomes" id="UP000823405">
    <property type="component" value="Unassembled WGS sequence"/>
</dbReference>
<dbReference type="EMBL" id="JAAAIN010004191">
    <property type="protein sequence ID" value="KAG0282501.1"/>
    <property type="molecule type" value="Genomic_DNA"/>
</dbReference>
<evidence type="ECO:0000313" key="2">
    <source>
        <dbReference type="EMBL" id="KAG0282501.1"/>
    </source>
</evidence>
<protein>
    <submittedName>
        <fullName evidence="2">Uncharacterized protein</fullName>
    </submittedName>
</protein>
<evidence type="ECO:0000256" key="1">
    <source>
        <dbReference type="SAM" id="MobiDB-lite"/>
    </source>
</evidence>
<name>A0A9P6QLJ0_9FUNG</name>
<comment type="caution">
    <text evidence="2">The sequence shown here is derived from an EMBL/GenBank/DDBJ whole genome shotgun (WGS) entry which is preliminary data.</text>
</comment>